<gene>
    <name evidence="1" type="ORF">HaLaN_07673</name>
</gene>
<dbReference type="AlphaFoldDB" id="A0A699YZK1"/>
<evidence type="ECO:0000313" key="2">
    <source>
        <dbReference type="Proteomes" id="UP000485058"/>
    </source>
</evidence>
<proteinExistence type="predicted"/>
<sequence>MGTTNGSDVWARTLMLPPGLLEFKGLTQG</sequence>
<organism evidence="1 2">
    <name type="scientific">Haematococcus lacustris</name>
    <name type="common">Green alga</name>
    <name type="synonym">Haematococcus pluvialis</name>
    <dbReference type="NCBI Taxonomy" id="44745"/>
    <lineage>
        <taxon>Eukaryota</taxon>
        <taxon>Viridiplantae</taxon>
        <taxon>Chlorophyta</taxon>
        <taxon>core chlorophytes</taxon>
        <taxon>Chlorophyceae</taxon>
        <taxon>CS clade</taxon>
        <taxon>Chlamydomonadales</taxon>
        <taxon>Haematococcaceae</taxon>
        <taxon>Haematococcus</taxon>
    </lineage>
</organism>
<dbReference type="EMBL" id="BLLF01000463">
    <property type="protein sequence ID" value="GFH12049.1"/>
    <property type="molecule type" value="Genomic_DNA"/>
</dbReference>
<name>A0A699YZK1_HAELA</name>
<protein>
    <submittedName>
        <fullName evidence="1">Uncharacterized protein</fullName>
    </submittedName>
</protein>
<keyword evidence="2" id="KW-1185">Reference proteome</keyword>
<evidence type="ECO:0000313" key="1">
    <source>
        <dbReference type="EMBL" id="GFH12049.1"/>
    </source>
</evidence>
<feature type="non-terminal residue" evidence="1">
    <location>
        <position position="1"/>
    </location>
</feature>
<reference evidence="1 2" key="1">
    <citation type="submission" date="2020-02" db="EMBL/GenBank/DDBJ databases">
        <title>Draft genome sequence of Haematococcus lacustris strain NIES-144.</title>
        <authorList>
            <person name="Morimoto D."/>
            <person name="Nakagawa S."/>
            <person name="Yoshida T."/>
            <person name="Sawayama S."/>
        </authorList>
    </citation>
    <scope>NUCLEOTIDE SEQUENCE [LARGE SCALE GENOMIC DNA]</scope>
    <source>
        <strain evidence="1 2">NIES-144</strain>
    </source>
</reference>
<comment type="caution">
    <text evidence="1">The sequence shown here is derived from an EMBL/GenBank/DDBJ whole genome shotgun (WGS) entry which is preliminary data.</text>
</comment>
<dbReference type="Proteomes" id="UP000485058">
    <property type="component" value="Unassembled WGS sequence"/>
</dbReference>
<accession>A0A699YZK1</accession>